<dbReference type="OrthoDB" id="8068875at2759"/>
<organism evidence="1 2">
    <name type="scientific">Protopolystoma xenopodis</name>
    <dbReference type="NCBI Taxonomy" id="117903"/>
    <lineage>
        <taxon>Eukaryota</taxon>
        <taxon>Metazoa</taxon>
        <taxon>Spiralia</taxon>
        <taxon>Lophotrochozoa</taxon>
        <taxon>Platyhelminthes</taxon>
        <taxon>Monogenea</taxon>
        <taxon>Polyopisthocotylea</taxon>
        <taxon>Polystomatidea</taxon>
        <taxon>Polystomatidae</taxon>
        <taxon>Protopolystoma</taxon>
    </lineage>
</organism>
<gene>
    <name evidence="1" type="ORF">PXEA_LOCUS22428</name>
</gene>
<proteinExistence type="predicted"/>
<sequence length="55" mass="6708">MQRLVVQIYDWDRRCRRQLIWISNEDEAVSRQACLSEGALIFTHYYLGHHYSYCL</sequence>
<dbReference type="AlphaFoldDB" id="A0A3S5CQW1"/>
<evidence type="ECO:0000313" key="2">
    <source>
        <dbReference type="Proteomes" id="UP000784294"/>
    </source>
</evidence>
<keyword evidence="2" id="KW-1185">Reference proteome</keyword>
<evidence type="ECO:0000313" key="1">
    <source>
        <dbReference type="EMBL" id="VEL28988.1"/>
    </source>
</evidence>
<name>A0A3S5CQW1_9PLAT</name>
<protein>
    <submittedName>
        <fullName evidence="1">Uncharacterized protein</fullName>
    </submittedName>
</protein>
<dbReference type="EMBL" id="CAAALY010099401">
    <property type="protein sequence ID" value="VEL28988.1"/>
    <property type="molecule type" value="Genomic_DNA"/>
</dbReference>
<dbReference type="Proteomes" id="UP000784294">
    <property type="component" value="Unassembled WGS sequence"/>
</dbReference>
<reference evidence="1" key="1">
    <citation type="submission" date="2018-11" db="EMBL/GenBank/DDBJ databases">
        <authorList>
            <consortium name="Pathogen Informatics"/>
        </authorList>
    </citation>
    <scope>NUCLEOTIDE SEQUENCE</scope>
</reference>
<accession>A0A3S5CQW1</accession>
<comment type="caution">
    <text evidence="1">The sequence shown here is derived from an EMBL/GenBank/DDBJ whole genome shotgun (WGS) entry which is preliminary data.</text>
</comment>